<dbReference type="GO" id="GO:0009279">
    <property type="term" value="C:cell outer membrane"/>
    <property type="evidence" value="ECO:0007669"/>
    <property type="project" value="UniProtKB-SubCell"/>
</dbReference>
<protein>
    <submittedName>
        <fullName evidence="3">Outer membrane protein W</fullName>
    </submittedName>
</protein>
<dbReference type="Proteomes" id="UP000502041">
    <property type="component" value="Chromosome"/>
</dbReference>
<dbReference type="RefSeq" id="WP_168922184.1">
    <property type="nucleotide sequence ID" value="NZ_CP051461.1"/>
</dbReference>
<keyword evidence="2" id="KW-0732">Signal</keyword>
<dbReference type="KEGG" id="pvac:HC248_01793"/>
<feature type="chain" id="PRO_5026218912" evidence="2">
    <location>
        <begin position="21"/>
        <end position="226"/>
    </location>
</feature>
<organism evidence="3 4">
    <name type="scientific">Polaromonas vacuolata</name>
    <dbReference type="NCBI Taxonomy" id="37448"/>
    <lineage>
        <taxon>Bacteria</taxon>
        <taxon>Pseudomonadati</taxon>
        <taxon>Pseudomonadota</taxon>
        <taxon>Betaproteobacteria</taxon>
        <taxon>Burkholderiales</taxon>
        <taxon>Comamonadaceae</taxon>
        <taxon>Polaromonas</taxon>
    </lineage>
</organism>
<reference evidence="3 4" key="1">
    <citation type="submission" date="2020-04" db="EMBL/GenBank/DDBJ databases">
        <title>Complete genome of a Psychrophilic, Marine, Gas Vacuolate Bacterium Polaromonas vacuolata KCTC 22033T.</title>
        <authorList>
            <person name="Hwang K."/>
            <person name="Kim K.M."/>
        </authorList>
    </citation>
    <scope>NUCLEOTIDE SEQUENCE [LARGE SCALE GENOMIC DNA]</scope>
    <source>
        <strain evidence="3 4">KCTC 22033</strain>
    </source>
</reference>
<dbReference type="InterPro" id="IPR011250">
    <property type="entry name" value="OMP/PagP_B-barrel"/>
</dbReference>
<dbReference type="SUPFAM" id="SSF56925">
    <property type="entry name" value="OMPA-like"/>
    <property type="match status" value="1"/>
</dbReference>
<dbReference type="Gene3D" id="2.40.160.20">
    <property type="match status" value="1"/>
</dbReference>
<dbReference type="PANTHER" id="PTHR36920">
    <property type="match status" value="1"/>
</dbReference>
<dbReference type="InterPro" id="IPR005618">
    <property type="entry name" value="OMPW"/>
</dbReference>
<evidence type="ECO:0000256" key="2">
    <source>
        <dbReference type="SAM" id="SignalP"/>
    </source>
</evidence>
<dbReference type="GO" id="GO:0055085">
    <property type="term" value="P:transmembrane transport"/>
    <property type="evidence" value="ECO:0007669"/>
    <property type="project" value="TreeGrafter"/>
</dbReference>
<proteinExistence type="predicted"/>
<feature type="signal peptide" evidence="2">
    <location>
        <begin position="1"/>
        <end position="20"/>
    </location>
</feature>
<gene>
    <name evidence="3" type="primary">ompW</name>
    <name evidence="3" type="ORF">HC248_01793</name>
</gene>
<evidence type="ECO:0000313" key="4">
    <source>
        <dbReference type="Proteomes" id="UP000502041"/>
    </source>
</evidence>
<accession>A0A6H2H9P1</accession>
<dbReference type="Pfam" id="PF03922">
    <property type="entry name" value="OmpW"/>
    <property type="match status" value="1"/>
</dbReference>
<dbReference type="PANTHER" id="PTHR36920:SF1">
    <property type="entry name" value="OUTER MEMBRANE PROTEIN W"/>
    <property type="match status" value="1"/>
</dbReference>
<name>A0A6H2H9P1_9BURK</name>
<dbReference type="AlphaFoldDB" id="A0A6H2H9P1"/>
<keyword evidence="4" id="KW-1185">Reference proteome</keyword>
<comment type="subcellular location">
    <subcellularLocation>
        <location evidence="1">Cell outer membrane</location>
    </subcellularLocation>
</comment>
<evidence type="ECO:0000313" key="3">
    <source>
        <dbReference type="EMBL" id="QJC56487.1"/>
    </source>
</evidence>
<sequence>MIFKKLFALVIFSFNSAAFAQNTIQLGMVNIAPHSSSSDITGPFTPPGLSLNVGRATTLDIAYIRELNPHWSVELALGLPPKHDVTLKVNNPSLPVGVKGLNGQVVAQVKQLSPSVIVNYSFRDKDSDWRPFMGLGIVHTRFSDATSSVVGDALNGGPTAISLTNSTGLVTQFGVVYRINEMWSLRAAIAGLKIKTKMTSNTQGVIRQADLEMRPIVSYLTLGYSF</sequence>
<evidence type="ECO:0000256" key="1">
    <source>
        <dbReference type="ARBA" id="ARBA00004442"/>
    </source>
</evidence>
<dbReference type="EMBL" id="CP051461">
    <property type="protein sequence ID" value="QJC56487.1"/>
    <property type="molecule type" value="Genomic_DNA"/>
</dbReference>